<accession>A0ABP5SSN9</accession>
<sequence length="150" mass="17464">MCCKDFRERPGLWEYLPMLKLTDFIIDCPEPMKLAAFYAEVTGRPVNDNSTDWVSITFGEIELAFQRVDDYRAPSWPDDEHPKQFHLDFEVDEFEPEHERLTALGATLQKRFSKGEGYGWHIYTDPIGHPFCLCRNKGVVWKDGNPIHPS</sequence>
<comment type="caution">
    <text evidence="2">The sequence shown here is derived from an EMBL/GenBank/DDBJ whole genome shotgun (WGS) entry which is preliminary data.</text>
</comment>
<name>A0ABP5SSN9_9ACTN</name>
<dbReference type="PANTHER" id="PTHR35908:SF1">
    <property type="entry name" value="CONSERVED PROTEIN"/>
    <property type="match status" value="1"/>
</dbReference>
<feature type="domain" description="Glyoxalase-like" evidence="1">
    <location>
        <begin position="24"/>
        <end position="134"/>
    </location>
</feature>
<evidence type="ECO:0000313" key="2">
    <source>
        <dbReference type="EMBL" id="GAA2337266.1"/>
    </source>
</evidence>
<evidence type="ECO:0000313" key="3">
    <source>
        <dbReference type="Proteomes" id="UP001501584"/>
    </source>
</evidence>
<organism evidence="2 3">
    <name type="scientific">Glycomyces rutgersensis</name>
    <dbReference type="NCBI Taxonomy" id="58115"/>
    <lineage>
        <taxon>Bacteria</taxon>
        <taxon>Bacillati</taxon>
        <taxon>Actinomycetota</taxon>
        <taxon>Actinomycetes</taxon>
        <taxon>Glycomycetales</taxon>
        <taxon>Glycomycetaceae</taxon>
        <taxon>Glycomyces</taxon>
    </lineage>
</organism>
<dbReference type="Proteomes" id="UP001501584">
    <property type="component" value="Unassembled WGS sequence"/>
</dbReference>
<gene>
    <name evidence="2" type="ORF">GCM10010403_31990</name>
</gene>
<dbReference type="SUPFAM" id="SSF54593">
    <property type="entry name" value="Glyoxalase/Bleomycin resistance protein/Dihydroxybiphenyl dioxygenase"/>
    <property type="match status" value="1"/>
</dbReference>
<reference evidence="3" key="1">
    <citation type="journal article" date="2019" name="Int. J. Syst. Evol. Microbiol.">
        <title>The Global Catalogue of Microorganisms (GCM) 10K type strain sequencing project: providing services to taxonomists for standard genome sequencing and annotation.</title>
        <authorList>
            <consortium name="The Broad Institute Genomics Platform"/>
            <consortium name="The Broad Institute Genome Sequencing Center for Infectious Disease"/>
            <person name="Wu L."/>
            <person name="Ma J."/>
        </authorList>
    </citation>
    <scope>NUCLEOTIDE SEQUENCE [LARGE SCALE GENOMIC DNA]</scope>
    <source>
        <strain evidence="3">JCM 6238</strain>
    </source>
</reference>
<keyword evidence="3" id="KW-1185">Reference proteome</keyword>
<dbReference type="PANTHER" id="PTHR35908">
    <property type="entry name" value="HYPOTHETICAL FUSION PROTEIN"/>
    <property type="match status" value="1"/>
</dbReference>
<dbReference type="InterPro" id="IPR041581">
    <property type="entry name" value="Glyoxalase_6"/>
</dbReference>
<evidence type="ECO:0000259" key="1">
    <source>
        <dbReference type="Pfam" id="PF18029"/>
    </source>
</evidence>
<dbReference type="Pfam" id="PF18029">
    <property type="entry name" value="Glyoxalase_6"/>
    <property type="match status" value="1"/>
</dbReference>
<dbReference type="Gene3D" id="3.10.180.10">
    <property type="entry name" value="2,3-Dihydroxybiphenyl 1,2-Dioxygenase, domain 1"/>
    <property type="match status" value="1"/>
</dbReference>
<dbReference type="InterPro" id="IPR029068">
    <property type="entry name" value="Glyas_Bleomycin-R_OHBP_Dase"/>
</dbReference>
<dbReference type="EMBL" id="BAAASX010000004">
    <property type="protein sequence ID" value="GAA2337266.1"/>
    <property type="molecule type" value="Genomic_DNA"/>
</dbReference>
<dbReference type="CDD" id="cd06587">
    <property type="entry name" value="VOC"/>
    <property type="match status" value="1"/>
</dbReference>
<protein>
    <submittedName>
        <fullName evidence="2">VOC family protein</fullName>
    </submittedName>
</protein>
<proteinExistence type="predicted"/>